<sequence length="91" mass="10474">MMAVLIYFYSNSNARQPEWTESIAVGSEGFVRGVLQKLEVRAKGRKVKKGDDHYELREPSVAYHVHFTPENELLSIGNRFYWNEPPEQSSG</sequence>
<dbReference type="EMBL" id="UOFX01000058">
    <property type="protein sequence ID" value="VAX09951.1"/>
    <property type="molecule type" value="Genomic_DNA"/>
</dbReference>
<proteinExistence type="predicted"/>
<gene>
    <name evidence="1" type="ORF">MNBD_GAMMA26-1911</name>
</gene>
<evidence type="ECO:0000313" key="1">
    <source>
        <dbReference type="EMBL" id="VAX09951.1"/>
    </source>
</evidence>
<protein>
    <submittedName>
        <fullName evidence="1">Uncharacterized protein</fullName>
    </submittedName>
</protein>
<organism evidence="1">
    <name type="scientific">hydrothermal vent metagenome</name>
    <dbReference type="NCBI Taxonomy" id="652676"/>
    <lineage>
        <taxon>unclassified sequences</taxon>
        <taxon>metagenomes</taxon>
        <taxon>ecological metagenomes</taxon>
    </lineage>
</organism>
<dbReference type="AlphaFoldDB" id="A0A3B1B6U9"/>
<name>A0A3B1B6U9_9ZZZZ</name>
<accession>A0A3B1B6U9</accession>
<reference evidence="1" key="1">
    <citation type="submission" date="2018-06" db="EMBL/GenBank/DDBJ databases">
        <authorList>
            <person name="Zhirakovskaya E."/>
        </authorList>
    </citation>
    <scope>NUCLEOTIDE SEQUENCE</scope>
</reference>